<proteinExistence type="predicted"/>
<evidence type="ECO:0008006" key="6">
    <source>
        <dbReference type="Google" id="ProtNLM"/>
    </source>
</evidence>
<dbReference type="EMBL" id="CP007511">
    <property type="protein sequence ID" value="AJE15184.1"/>
    <property type="molecule type" value="Genomic_DNA"/>
</dbReference>
<feature type="signal peptide" evidence="1">
    <location>
        <begin position="1"/>
        <end position="20"/>
    </location>
</feature>
<reference evidence="2 4" key="3">
    <citation type="journal article" name="Genome Announc.">
        <title>Complete Genome Sequence of Pseudomonas balearica DSM 6083T.</title>
        <authorList>
            <person name="Bennasar-Figueras A."/>
            <person name="Salva-Serra F."/>
            <person name="Jaen-Luchoro D."/>
            <person name="Segui C."/>
            <person name="Aliaga F."/>
            <person name="Busquets A."/>
            <person name="Gomila M."/>
            <person name="Moore E.R."/>
            <person name="Lalucat J."/>
        </authorList>
    </citation>
    <scope>NUCLEOTIDE SEQUENCE [LARGE SCALE GENOMIC DNA]</scope>
    <source>
        <strain evidence="4">DSM 6083</strain>
        <strain evidence="2">DSM6083</strain>
    </source>
</reference>
<evidence type="ECO:0000313" key="5">
    <source>
        <dbReference type="Proteomes" id="UP000182276"/>
    </source>
</evidence>
<gene>
    <name evidence="2" type="ORF">CL52_09045</name>
    <name evidence="3" type="ORF">SAMN05660875_103239</name>
</gene>
<feature type="chain" id="PRO_5034823838" description="Copper(I)-binding protein" evidence="1">
    <location>
        <begin position="21"/>
        <end position="163"/>
    </location>
</feature>
<dbReference type="GeneID" id="77260063"/>
<dbReference type="Gene3D" id="2.60.40.1890">
    <property type="entry name" value="PCu(A)C copper chaperone"/>
    <property type="match status" value="1"/>
</dbReference>
<protein>
    <recommendedName>
        <fullName evidence="6">Copper(I)-binding protein</fullName>
    </recommendedName>
</protein>
<dbReference type="SUPFAM" id="SSF110087">
    <property type="entry name" value="DR1885-like metal-binding protein"/>
    <property type="match status" value="1"/>
</dbReference>
<dbReference type="InterPro" id="IPR007410">
    <property type="entry name" value="LpqE-like"/>
</dbReference>
<reference evidence="4" key="1">
    <citation type="submission" date="2014-03" db="EMBL/GenBank/DDBJ databases">
        <title>Complete genome of Pseudomonas balearica DSM 6083T, a sewage water isolate from an enrichment with 2-methylnaphthalene.</title>
        <authorList>
            <person name="Salva-Serra F."/>
            <person name="Jaen-Luchoro D."/>
            <person name="Busquets A."/>
            <person name="Pena A."/>
            <person name="Gomila M."/>
            <person name="Bosch R."/>
            <person name="Nogales B."/>
            <person name="Garcia-Valdes E."/>
            <person name="Lalucat J."/>
            <person name="Bennasar A."/>
        </authorList>
    </citation>
    <scope>NUCLEOTIDE SEQUENCE [LARGE SCALE GENOMIC DNA]</scope>
    <source>
        <strain evidence="4">DSM 6083</strain>
    </source>
</reference>
<evidence type="ECO:0000313" key="2">
    <source>
        <dbReference type="EMBL" id="AJE15184.1"/>
    </source>
</evidence>
<dbReference type="EMBL" id="FNHO01000003">
    <property type="protein sequence ID" value="SDM24614.1"/>
    <property type="molecule type" value="Genomic_DNA"/>
</dbReference>
<evidence type="ECO:0000256" key="1">
    <source>
        <dbReference type="SAM" id="SignalP"/>
    </source>
</evidence>
<keyword evidence="1" id="KW-0732">Signal</keyword>
<dbReference type="PANTHER" id="PTHR36302">
    <property type="entry name" value="BLR7088 PROTEIN"/>
    <property type="match status" value="1"/>
</dbReference>
<dbReference type="Proteomes" id="UP000182276">
    <property type="component" value="Unassembled WGS sequence"/>
</dbReference>
<dbReference type="InterPro" id="IPR036182">
    <property type="entry name" value="PCuAC_sf"/>
</dbReference>
<dbReference type="Proteomes" id="UP000031271">
    <property type="component" value="Chromosome"/>
</dbReference>
<dbReference type="Pfam" id="PF04314">
    <property type="entry name" value="PCuAC"/>
    <property type="match status" value="1"/>
</dbReference>
<reference evidence="3 5" key="2">
    <citation type="submission" date="2016-10" db="EMBL/GenBank/DDBJ databases">
        <authorList>
            <person name="Varghese N."/>
            <person name="Submissions S."/>
        </authorList>
    </citation>
    <scope>NUCLEOTIDE SEQUENCE [LARGE SCALE GENOMIC DNA]</scope>
    <source>
        <strain evidence="3 5">DSM 6083</strain>
    </source>
</reference>
<evidence type="ECO:0000313" key="3">
    <source>
        <dbReference type="EMBL" id="SDM24614.1"/>
    </source>
</evidence>
<name>A0A8D3Y0W5_9GAMM</name>
<accession>A0A8D3Y0W5</accession>
<dbReference type="AlphaFoldDB" id="A0A8D3Y0W5"/>
<sequence>MLLRLLTAGALSAVCLTASAADESHAHAGHPMQGSITIAQPWSRAMPPSAPTGAVYFQLQNQGQADDRLVGAQTPRAERAELHMHKHEGDVMRMVKVDEVKVPAGGSVAFAPGGYHVMLFGLKQPLVAGERFPVTLKFEHAGEQTVEVPIQENAPAGSAHSHH</sequence>
<dbReference type="KEGG" id="pbm:CL52_09045"/>
<dbReference type="RefSeq" id="WP_043219951.1">
    <property type="nucleotide sequence ID" value="NZ_CP007511.1"/>
</dbReference>
<organism evidence="2 4">
    <name type="scientific">Stutzerimonas balearica DSM 6083</name>
    <dbReference type="NCBI Taxonomy" id="1123016"/>
    <lineage>
        <taxon>Bacteria</taxon>
        <taxon>Pseudomonadati</taxon>
        <taxon>Pseudomonadota</taxon>
        <taxon>Gammaproteobacteria</taxon>
        <taxon>Pseudomonadales</taxon>
        <taxon>Pseudomonadaceae</taxon>
        <taxon>Stutzerimonas</taxon>
    </lineage>
</organism>
<dbReference type="InterPro" id="IPR058248">
    <property type="entry name" value="Lxx211020-like"/>
</dbReference>
<keyword evidence="5" id="KW-1185">Reference proteome</keyword>
<dbReference type="PANTHER" id="PTHR36302:SF1">
    <property type="entry name" value="COPPER CHAPERONE PCU(A)C"/>
    <property type="match status" value="1"/>
</dbReference>
<evidence type="ECO:0000313" key="4">
    <source>
        <dbReference type="Proteomes" id="UP000031271"/>
    </source>
</evidence>